<feature type="signal peptide" evidence="1">
    <location>
        <begin position="1"/>
        <end position="31"/>
    </location>
</feature>
<dbReference type="Proteomes" id="UP000078263">
    <property type="component" value="Chromosome"/>
</dbReference>
<organism evidence="2 3">
    <name type="scientific">Erythrobacter neustonensis</name>
    <dbReference type="NCBI Taxonomy" id="1112"/>
    <lineage>
        <taxon>Bacteria</taxon>
        <taxon>Pseudomonadati</taxon>
        <taxon>Pseudomonadota</taxon>
        <taxon>Alphaproteobacteria</taxon>
        <taxon>Sphingomonadales</taxon>
        <taxon>Erythrobacteraceae</taxon>
        <taxon>Erythrobacter/Porphyrobacter group</taxon>
        <taxon>Erythrobacter</taxon>
    </lineage>
</organism>
<evidence type="ECO:0000313" key="3">
    <source>
        <dbReference type="Proteomes" id="UP000078263"/>
    </source>
</evidence>
<accession>A0A192D210</accession>
<reference evidence="2 3" key="1">
    <citation type="submission" date="2016-05" db="EMBL/GenBank/DDBJ databases">
        <title>Compelete Genome Sequence of Bacteriochlorophyll-Synthesizing Bacterium Porphyrobacter neustonensis DSM 9434.</title>
        <authorList>
            <person name="Shi X.-L."/>
            <person name="Wu Y.-H."/>
            <person name="Cheng H."/>
            <person name="Xu L."/>
            <person name="Zhang X.-Q."/>
            <person name="Wang C.-S."/>
            <person name="Xu X.-W."/>
        </authorList>
    </citation>
    <scope>NUCLEOTIDE SEQUENCE [LARGE SCALE GENOMIC DNA]</scope>
    <source>
        <strain evidence="2 3">DSM 9434</strain>
    </source>
</reference>
<protein>
    <submittedName>
        <fullName evidence="2">Uncharacterized protein</fullName>
    </submittedName>
</protein>
<keyword evidence="1" id="KW-0732">Signal</keyword>
<name>A0A192D210_9SPHN</name>
<dbReference type="AlphaFoldDB" id="A0A192D210"/>
<dbReference type="RefSeq" id="WP_068350438.1">
    <property type="nucleotide sequence ID" value="NZ_CP016033.1"/>
</dbReference>
<gene>
    <name evidence="2" type="ORF">A9D12_05720</name>
</gene>
<dbReference type="EMBL" id="CP016033">
    <property type="protein sequence ID" value="ANK12528.1"/>
    <property type="molecule type" value="Genomic_DNA"/>
</dbReference>
<feature type="chain" id="PRO_5008251636" evidence="1">
    <location>
        <begin position="32"/>
        <end position="162"/>
    </location>
</feature>
<dbReference type="KEGG" id="pns:A9D12_05720"/>
<keyword evidence="3" id="KW-1185">Reference proteome</keyword>
<sequence length="162" mass="17358">MIRMSHHSKALIGCLAAALAMAGGASLSAQATARAQGDLEAEVSEEAPSAGEQKLAKLLEGRVAGAPVRCINTRPSQPMRTIEGVAYVYGSGNTIYVQRTRDPDEIRDRNILISDRVTGSQMCRTDLLRAVDQFSGFFMGPVFFEDFVPYTRVKAAGMSTGG</sequence>
<evidence type="ECO:0000256" key="1">
    <source>
        <dbReference type="SAM" id="SignalP"/>
    </source>
</evidence>
<evidence type="ECO:0000313" key="2">
    <source>
        <dbReference type="EMBL" id="ANK12528.1"/>
    </source>
</evidence>
<dbReference type="OrthoDB" id="5956991at2"/>
<proteinExistence type="predicted"/>